<name>A0ABW5A630_9RHOB</name>
<evidence type="ECO:0000313" key="3">
    <source>
        <dbReference type="Proteomes" id="UP001597413"/>
    </source>
</evidence>
<evidence type="ECO:0000256" key="1">
    <source>
        <dbReference type="SAM" id="SignalP"/>
    </source>
</evidence>
<dbReference type="RefSeq" id="WP_377388565.1">
    <property type="nucleotide sequence ID" value="NZ_JBHUIX010000005.1"/>
</dbReference>
<protein>
    <submittedName>
        <fullName evidence="2">Uncharacterized protein</fullName>
    </submittedName>
</protein>
<sequence>MKAISVAARRGAVALRVAALIAGGISALPGSAVAEVPNAEFCRQYAANTASVVGAGLRYNPSCLDEGRGVHDDYQMHYNWCMRNSAETVRGAEAHIRDLVFECTSGAVGGQPAMAPPVFAPPAQIPGAAPGLTGQSFAMPMQTPVPVPLPIPVPVPIPVPAAPGGGQPYVIYGTCSLQVDGQMLVNLQGTCPIWMANDGTGGFWVNADRNSYLGDYFAQLEPSGNGFASGHWNGARGATHAQGWLGDDFRMGSGGCWSNARATICAAR</sequence>
<gene>
    <name evidence="2" type="ORF">ACFSM0_06730</name>
</gene>
<evidence type="ECO:0000313" key="2">
    <source>
        <dbReference type="EMBL" id="MFD2173777.1"/>
    </source>
</evidence>
<dbReference type="Proteomes" id="UP001597413">
    <property type="component" value="Unassembled WGS sequence"/>
</dbReference>
<feature type="chain" id="PRO_5045694136" evidence="1">
    <location>
        <begin position="35"/>
        <end position="268"/>
    </location>
</feature>
<feature type="signal peptide" evidence="1">
    <location>
        <begin position="1"/>
        <end position="34"/>
    </location>
</feature>
<keyword evidence="1" id="KW-0732">Signal</keyword>
<organism evidence="2 3">
    <name type="scientific">Rhodobacter lacus</name>
    <dbReference type="NCBI Taxonomy" id="1641972"/>
    <lineage>
        <taxon>Bacteria</taxon>
        <taxon>Pseudomonadati</taxon>
        <taxon>Pseudomonadota</taxon>
        <taxon>Alphaproteobacteria</taxon>
        <taxon>Rhodobacterales</taxon>
        <taxon>Rhodobacter group</taxon>
        <taxon>Rhodobacter</taxon>
    </lineage>
</organism>
<reference evidence="3" key="1">
    <citation type="journal article" date="2019" name="Int. J. Syst. Evol. Microbiol.">
        <title>The Global Catalogue of Microorganisms (GCM) 10K type strain sequencing project: providing services to taxonomists for standard genome sequencing and annotation.</title>
        <authorList>
            <consortium name="The Broad Institute Genomics Platform"/>
            <consortium name="The Broad Institute Genome Sequencing Center for Infectious Disease"/>
            <person name="Wu L."/>
            <person name="Ma J."/>
        </authorList>
    </citation>
    <scope>NUCLEOTIDE SEQUENCE [LARGE SCALE GENOMIC DNA]</scope>
    <source>
        <strain evidence="3">CCUG 55131</strain>
    </source>
</reference>
<keyword evidence="3" id="KW-1185">Reference proteome</keyword>
<comment type="caution">
    <text evidence="2">The sequence shown here is derived from an EMBL/GenBank/DDBJ whole genome shotgun (WGS) entry which is preliminary data.</text>
</comment>
<dbReference type="EMBL" id="JBHUIX010000005">
    <property type="protein sequence ID" value="MFD2173777.1"/>
    <property type="molecule type" value="Genomic_DNA"/>
</dbReference>
<accession>A0ABW5A630</accession>
<proteinExistence type="predicted"/>